<dbReference type="AlphaFoldDB" id="A0AAD6ZZB0"/>
<keyword evidence="2" id="KW-1185">Reference proteome</keyword>
<accession>A0AAD6ZZB0</accession>
<reference evidence="1" key="1">
    <citation type="submission" date="2023-03" db="EMBL/GenBank/DDBJ databases">
        <title>Massive genome expansion in bonnet fungi (Mycena s.s.) driven by repeated elements and novel gene families across ecological guilds.</title>
        <authorList>
            <consortium name="Lawrence Berkeley National Laboratory"/>
            <person name="Harder C.B."/>
            <person name="Miyauchi S."/>
            <person name="Viragh M."/>
            <person name="Kuo A."/>
            <person name="Thoen E."/>
            <person name="Andreopoulos B."/>
            <person name="Lu D."/>
            <person name="Skrede I."/>
            <person name="Drula E."/>
            <person name="Henrissat B."/>
            <person name="Morin E."/>
            <person name="Kohler A."/>
            <person name="Barry K."/>
            <person name="LaButti K."/>
            <person name="Morin E."/>
            <person name="Salamov A."/>
            <person name="Lipzen A."/>
            <person name="Mereny Z."/>
            <person name="Hegedus B."/>
            <person name="Baldrian P."/>
            <person name="Stursova M."/>
            <person name="Weitz H."/>
            <person name="Taylor A."/>
            <person name="Grigoriev I.V."/>
            <person name="Nagy L.G."/>
            <person name="Martin F."/>
            <person name="Kauserud H."/>
        </authorList>
    </citation>
    <scope>NUCLEOTIDE SEQUENCE</scope>
    <source>
        <strain evidence="1">CBHHK002</strain>
    </source>
</reference>
<evidence type="ECO:0000313" key="1">
    <source>
        <dbReference type="EMBL" id="KAJ7346405.1"/>
    </source>
</evidence>
<dbReference type="EMBL" id="JARIHO010000021">
    <property type="protein sequence ID" value="KAJ7346405.1"/>
    <property type="molecule type" value="Genomic_DNA"/>
</dbReference>
<protein>
    <submittedName>
        <fullName evidence="1">Uncharacterized protein</fullName>
    </submittedName>
</protein>
<name>A0AAD6ZZB0_9AGAR</name>
<dbReference type="Proteomes" id="UP001218218">
    <property type="component" value="Unassembled WGS sequence"/>
</dbReference>
<sequence length="195" mass="21769">MDRRGGVNEWGCTHNAKFGPAKYQVAGFSRRRVPAPFQPGKTLPEPRYHLCLRDGYVVRTAPSVKLLGVHLDRELRWHQQDTAAMAKGEAWLIQTGRIARASRGIGARNMRRLYLGVCIPRMLYAADVFLSPPAVNRSLLAQFVTGERRERAVVKKLRSIQRCAALAITGALRTTPTDVLDAYANLLPATHLIDK</sequence>
<proteinExistence type="predicted"/>
<organism evidence="1 2">
    <name type="scientific">Mycena albidolilacea</name>
    <dbReference type="NCBI Taxonomy" id="1033008"/>
    <lineage>
        <taxon>Eukaryota</taxon>
        <taxon>Fungi</taxon>
        <taxon>Dikarya</taxon>
        <taxon>Basidiomycota</taxon>
        <taxon>Agaricomycotina</taxon>
        <taxon>Agaricomycetes</taxon>
        <taxon>Agaricomycetidae</taxon>
        <taxon>Agaricales</taxon>
        <taxon>Marasmiineae</taxon>
        <taxon>Mycenaceae</taxon>
        <taxon>Mycena</taxon>
    </lineage>
</organism>
<comment type="caution">
    <text evidence="1">The sequence shown here is derived from an EMBL/GenBank/DDBJ whole genome shotgun (WGS) entry which is preliminary data.</text>
</comment>
<evidence type="ECO:0000313" key="2">
    <source>
        <dbReference type="Proteomes" id="UP001218218"/>
    </source>
</evidence>
<gene>
    <name evidence="1" type="ORF">DFH08DRAFT_701217</name>
</gene>
<feature type="non-terminal residue" evidence="1">
    <location>
        <position position="195"/>
    </location>
</feature>